<feature type="domain" description="BIG2" evidence="2">
    <location>
        <begin position="10"/>
        <end position="84"/>
    </location>
</feature>
<evidence type="ECO:0000256" key="1">
    <source>
        <dbReference type="SAM" id="MobiDB-lite"/>
    </source>
</evidence>
<reference evidence="3" key="1">
    <citation type="journal article" date="2021" name="PeerJ">
        <title>Analysis of 44 Vibrio anguillarum genomes reveals high genetic diversity.</title>
        <authorList>
            <person name="Hansen M.J."/>
            <person name="Dalsgaard I."/>
        </authorList>
    </citation>
    <scope>NUCLEOTIDE SEQUENCE</scope>
    <source>
        <strain evidence="3">850617-1/1</strain>
    </source>
</reference>
<proteinExistence type="predicted"/>
<gene>
    <name evidence="3" type="ORF">ERJ77_19970</name>
</gene>
<sequence length="88" mass="8800">MLEVTDAVVLAIQVTSTSNMLSVGLTENFIATALMSDGSTRDITNDPAVSWQTSNSTIATISSGQGSNNGVTTGASVGSVNITASGFG</sequence>
<evidence type="ECO:0000313" key="4">
    <source>
        <dbReference type="Proteomes" id="UP000786185"/>
    </source>
</evidence>
<feature type="non-terminal residue" evidence="3">
    <location>
        <position position="88"/>
    </location>
</feature>
<dbReference type="Gene3D" id="2.60.40.1080">
    <property type="match status" value="1"/>
</dbReference>
<feature type="region of interest" description="Disordered" evidence="1">
    <location>
        <begin position="63"/>
        <end position="88"/>
    </location>
</feature>
<dbReference type="Proteomes" id="UP000786185">
    <property type="component" value="Unassembled WGS sequence"/>
</dbReference>
<dbReference type="Pfam" id="PF02368">
    <property type="entry name" value="Big_2"/>
    <property type="match status" value="1"/>
</dbReference>
<evidence type="ECO:0000313" key="3">
    <source>
        <dbReference type="EMBL" id="MBF4436730.1"/>
    </source>
</evidence>
<name>A0AAW4BF25_VIBAN</name>
<dbReference type="InterPro" id="IPR003343">
    <property type="entry name" value="Big_2"/>
</dbReference>
<evidence type="ECO:0000259" key="2">
    <source>
        <dbReference type="Pfam" id="PF02368"/>
    </source>
</evidence>
<dbReference type="SUPFAM" id="SSF49373">
    <property type="entry name" value="Invasin/intimin cell-adhesion fragments"/>
    <property type="match status" value="1"/>
</dbReference>
<dbReference type="AlphaFoldDB" id="A0AAW4BF25"/>
<organism evidence="3 4">
    <name type="scientific">Vibrio anguillarum</name>
    <name type="common">Listonella anguillarum</name>
    <dbReference type="NCBI Taxonomy" id="55601"/>
    <lineage>
        <taxon>Bacteria</taxon>
        <taxon>Pseudomonadati</taxon>
        <taxon>Pseudomonadota</taxon>
        <taxon>Gammaproteobacteria</taxon>
        <taxon>Vibrionales</taxon>
        <taxon>Vibrionaceae</taxon>
        <taxon>Vibrio</taxon>
    </lineage>
</organism>
<dbReference type="EMBL" id="SCLC01000321">
    <property type="protein sequence ID" value="MBF4436730.1"/>
    <property type="molecule type" value="Genomic_DNA"/>
</dbReference>
<dbReference type="InterPro" id="IPR008964">
    <property type="entry name" value="Invasin/intimin_cell_adhesion"/>
</dbReference>
<comment type="caution">
    <text evidence="3">The sequence shown here is derived from an EMBL/GenBank/DDBJ whole genome shotgun (WGS) entry which is preliminary data.</text>
</comment>
<protein>
    <recommendedName>
        <fullName evidence="2">BIG2 domain-containing protein</fullName>
    </recommendedName>
</protein>
<accession>A0AAW4BF25</accession>